<keyword evidence="2" id="KW-1185">Reference proteome</keyword>
<dbReference type="OrthoDB" id="4244301at2"/>
<accession>H8G9A7</accession>
<evidence type="ECO:0000313" key="2">
    <source>
        <dbReference type="Proteomes" id="UP000004705"/>
    </source>
</evidence>
<proteinExistence type="predicted"/>
<dbReference type="RefSeq" id="WP_005438356.1">
    <property type="nucleotide sequence ID" value="NZ_CM001466.1"/>
</dbReference>
<reference evidence="1 2" key="1">
    <citation type="journal article" date="2012" name="Stand. Genomic Sci.">
        <title>Genome sequence of the soil bacterium Saccharomonospora azurea type strain (NA-128(T)).</title>
        <authorList>
            <person name="Klenk H.P."/>
            <person name="Held B."/>
            <person name="Lucas S."/>
            <person name="Lapidus A."/>
            <person name="Copeland A."/>
            <person name="Hammon N."/>
            <person name="Pitluck S."/>
            <person name="Goodwin L.A."/>
            <person name="Han C."/>
            <person name="Tapia R."/>
            <person name="Brambilla E.M."/>
            <person name="Potter G."/>
            <person name="Land M."/>
            <person name="Ivanova N."/>
            <person name="Rohde M."/>
            <person name="Goker M."/>
            <person name="Detter J.C."/>
            <person name="Kyrpides N.C."/>
            <person name="Woyke T."/>
        </authorList>
    </citation>
    <scope>NUCLEOTIDE SEQUENCE [LARGE SCALE GENOMIC DNA]</scope>
    <source>
        <strain evidence="1 2">NA-128</strain>
    </source>
</reference>
<name>H8G9A7_9PSEU</name>
<protein>
    <submittedName>
        <fullName evidence="1">Uncharacterized protein</fullName>
    </submittedName>
</protein>
<dbReference type="EMBL" id="CM001466">
    <property type="protein sequence ID" value="EHY87492.1"/>
    <property type="molecule type" value="Genomic_DNA"/>
</dbReference>
<dbReference type="Proteomes" id="UP000004705">
    <property type="component" value="Chromosome"/>
</dbReference>
<organism evidence="1 2">
    <name type="scientific">Saccharomonospora azurea NA-128</name>
    <dbReference type="NCBI Taxonomy" id="882081"/>
    <lineage>
        <taxon>Bacteria</taxon>
        <taxon>Bacillati</taxon>
        <taxon>Actinomycetota</taxon>
        <taxon>Actinomycetes</taxon>
        <taxon>Pseudonocardiales</taxon>
        <taxon>Pseudonocardiaceae</taxon>
        <taxon>Saccharomonospora</taxon>
    </lineage>
</organism>
<dbReference type="HOGENOM" id="CLU_2452801_0_0_11"/>
<gene>
    <name evidence="1" type="ORF">SacazDRAFT_00534</name>
</gene>
<evidence type="ECO:0000313" key="1">
    <source>
        <dbReference type="EMBL" id="EHY87492.1"/>
    </source>
</evidence>
<sequence length="89" mass="10499">MNHYGAMAWEHWRRARPQELAELTDPKRFFTQLGEQIQTQIRRRRQAQESTLESTDSYLTNLGLLNNVQSSVEDEVLREMIFTDPETTS</sequence>
<dbReference type="AlphaFoldDB" id="H8G9A7"/>